<keyword evidence="1" id="KW-0560">Oxidoreductase</keyword>
<comment type="caution">
    <text evidence="4">The sequence shown here is derived from an EMBL/GenBank/DDBJ whole genome shotgun (WGS) entry which is preliminary data.</text>
</comment>
<evidence type="ECO:0000313" key="4">
    <source>
        <dbReference type="EMBL" id="GGQ19811.1"/>
    </source>
</evidence>
<gene>
    <name evidence="4" type="primary">hmd</name>
    <name evidence="4" type="ORF">GCM10010140_57720</name>
</gene>
<dbReference type="InterPro" id="IPR036661">
    <property type="entry name" value="Luciferase-like_sf"/>
</dbReference>
<dbReference type="Proteomes" id="UP000611554">
    <property type="component" value="Unassembled WGS sequence"/>
</dbReference>
<dbReference type="CDD" id="cd01097">
    <property type="entry name" value="Tetrahydromethanopterin_reductase"/>
    <property type="match status" value="1"/>
</dbReference>
<dbReference type="EMBL" id="BMQJ01000016">
    <property type="protein sequence ID" value="GGQ19811.1"/>
    <property type="molecule type" value="Genomic_DNA"/>
</dbReference>
<evidence type="ECO:0000313" key="5">
    <source>
        <dbReference type="Proteomes" id="UP000611554"/>
    </source>
</evidence>
<dbReference type="Gene3D" id="3.20.20.30">
    <property type="entry name" value="Luciferase-like domain"/>
    <property type="match status" value="1"/>
</dbReference>
<dbReference type="PANTHER" id="PTHR43244">
    <property type="match status" value="1"/>
</dbReference>
<dbReference type="InterPro" id="IPR011251">
    <property type="entry name" value="Luciferase-like_dom"/>
</dbReference>
<organism evidence="4 5">
    <name type="scientific">Streptosporangium pseudovulgare</name>
    <dbReference type="NCBI Taxonomy" id="35765"/>
    <lineage>
        <taxon>Bacteria</taxon>
        <taxon>Bacillati</taxon>
        <taxon>Actinomycetota</taxon>
        <taxon>Actinomycetes</taxon>
        <taxon>Streptosporangiales</taxon>
        <taxon>Streptosporangiaceae</taxon>
        <taxon>Streptosporangium</taxon>
    </lineage>
</organism>
<evidence type="ECO:0000259" key="3">
    <source>
        <dbReference type="Pfam" id="PF00296"/>
    </source>
</evidence>
<feature type="region of interest" description="Disordered" evidence="2">
    <location>
        <begin position="63"/>
        <end position="88"/>
    </location>
</feature>
<dbReference type="InterPro" id="IPR050564">
    <property type="entry name" value="F420-G6PD/mer"/>
</dbReference>
<dbReference type="SUPFAM" id="SSF51679">
    <property type="entry name" value="Bacterial luciferase-like"/>
    <property type="match status" value="1"/>
</dbReference>
<dbReference type="PANTHER" id="PTHR43244:SF1">
    <property type="entry name" value="5,10-METHYLENETETRAHYDROMETHANOPTERIN REDUCTASE"/>
    <property type="match status" value="1"/>
</dbReference>
<evidence type="ECO:0000256" key="2">
    <source>
        <dbReference type="SAM" id="MobiDB-lite"/>
    </source>
</evidence>
<dbReference type="Pfam" id="PF00296">
    <property type="entry name" value="Bac_luciferase"/>
    <property type="match status" value="1"/>
</dbReference>
<sequence>MTGRRGPSRGGDRAIVGVRTRGALKRRSIARAILERRGAQWREQRADAVVVPVTVSRRRCPRGQVEAGPAGHVRAGGNARRASAERPQDIREKRERFMELGIFLNYDGAVPVAREAERLGFAYALAPEGFRSDAVSVLGAVAASTERIRLAPGVMQIPARTPVMTALAAATLDGLSGGRFCLGLGVSNPDVSRGWYGVDFDAPLARAREYVEVVRLALTGGPVRYSGEHFRLPPPGTREAAHLRAAPVRADIPIYLAGVGRRSLELAGEIADGWIGVFCPPERLAESLGHVRAGRARAGKGLEGFEVMPSIPIGVGDDPERAAEPLRPYFANFIGMGSRERSVYFTLAASMGFGAAAEEIHDRCHAGDRAGAARAVPFELIDRTSLVGDAKRISARMAEYAAAGVTTLGLTSLATSLDGHLETLRVAEEALRLQRG</sequence>
<accession>A0ABQ2R8V8</accession>
<feature type="domain" description="Luciferase-like" evidence="3">
    <location>
        <begin position="106"/>
        <end position="406"/>
    </location>
</feature>
<name>A0ABQ2R8V8_9ACTN</name>
<evidence type="ECO:0000256" key="1">
    <source>
        <dbReference type="ARBA" id="ARBA00023002"/>
    </source>
</evidence>
<keyword evidence="5" id="KW-1185">Reference proteome</keyword>
<reference evidence="5" key="1">
    <citation type="journal article" date="2019" name="Int. J. Syst. Evol. Microbiol.">
        <title>The Global Catalogue of Microorganisms (GCM) 10K type strain sequencing project: providing services to taxonomists for standard genome sequencing and annotation.</title>
        <authorList>
            <consortium name="The Broad Institute Genomics Platform"/>
            <consortium name="The Broad Institute Genome Sequencing Center for Infectious Disease"/>
            <person name="Wu L."/>
            <person name="Ma J."/>
        </authorList>
    </citation>
    <scope>NUCLEOTIDE SEQUENCE [LARGE SCALE GENOMIC DNA]</scope>
    <source>
        <strain evidence="5">JCM 3115</strain>
    </source>
</reference>
<protein>
    <submittedName>
        <fullName evidence="4">LLM class F420-dependent oxidoreductase</fullName>
    </submittedName>
</protein>
<proteinExistence type="predicted"/>